<name>A0A0K2UX71_LEPSM</name>
<evidence type="ECO:0000313" key="1">
    <source>
        <dbReference type="EMBL" id="CDW42690.1"/>
    </source>
</evidence>
<sequence>DISCFLYLLCLHILTKNEPVSLNRRCSKDKVFLLVSFHKYFSS</sequence>
<accession>A0A0K2UX71</accession>
<protein>
    <submittedName>
        <fullName evidence="1">Uncharacterized protein</fullName>
    </submittedName>
</protein>
<proteinExistence type="predicted"/>
<dbReference type="EMBL" id="HACA01025329">
    <property type="protein sequence ID" value="CDW42690.1"/>
    <property type="molecule type" value="Transcribed_RNA"/>
</dbReference>
<dbReference type="AlphaFoldDB" id="A0A0K2UX71"/>
<feature type="non-terminal residue" evidence="1">
    <location>
        <position position="1"/>
    </location>
</feature>
<organism evidence="1">
    <name type="scientific">Lepeophtheirus salmonis</name>
    <name type="common">Salmon louse</name>
    <name type="synonym">Caligus salmonis</name>
    <dbReference type="NCBI Taxonomy" id="72036"/>
    <lineage>
        <taxon>Eukaryota</taxon>
        <taxon>Metazoa</taxon>
        <taxon>Ecdysozoa</taxon>
        <taxon>Arthropoda</taxon>
        <taxon>Crustacea</taxon>
        <taxon>Multicrustacea</taxon>
        <taxon>Hexanauplia</taxon>
        <taxon>Copepoda</taxon>
        <taxon>Siphonostomatoida</taxon>
        <taxon>Caligidae</taxon>
        <taxon>Lepeophtheirus</taxon>
    </lineage>
</organism>
<reference evidence="1" key="1">
    <citation type="submission" date="2014-05" db="EMBL/GenBank/DDBJ databases">
        <authorList>
            <person name="Chronopoulou M."/>
        </authorList>
    </citation>
    <scope>NUCLEOTIDE SEQUENCE</scope>
    <source>
        <tissue evidence="1">Whole organism</tissue>
    </source>
</reference>